<proteinExistence type="predicted"/>
<comment type="caution">
    <text evidence="1">The sequence shown here is derived from an EMBL/GenBank/DDBJ whole genome shotgun (WGS) entry which is preliminary data.</text>
</comment>
<protein>
    <submittedName>
        <fullName evidence="1">Uncharacterized protein</fullName>
    </submittedName>
</protein>
<keyword evidence="2" id="KW-1185">Reference proteome</keyword>
<accession>A0A511MP09</accession>
<sequence>MNALLKHDKSDVLFHYLRLLMSFTLRYEEGHAEIGNNHVLSARPECVQNAILAEEVVINYEIGELLSILYFRCGSDVMAGHQEGFFLALEAFKYASDTCVQISFFLATDPSSRHRMT</sequence>
<dbReference type="Proteomes" id="UP000321424">
    <property type="component" value="Unassembled WGS sequence"/>
</dbReference>
<evidence type="ECO:0000313" key="2">
    <source>
        <dbReference type="Proteomes" id="UP000321424"/>
    </source>
</evidence>
<dbReference type="AlphaFoldDB" id="A0A511MP09"/>
<reference evidence="1 2" key="1">
    <citation type="submission" date="2019-07" db="EMBL/GenBank/DDBJ databases">
        <title>Whole genome shotgun sequence of Nocardia ninae NBRC 108245.</title>
        <authorList>
            <person name="Hosoyama A."/>
            <person name="Uohara A."/>
            <person name="Ohji S."/>
            <person name="Ichikawa N."/>
        </authorList>
    </citation>
    <scope>NUCLEOTIDE SEQUENCE [LARGE SCALE GENOMIC DNA]</scope>
    <source>
        <strain evidence="1 2">NBRC 108245</strain>
    </source>
</reference>
<dbReference type="EMBL" id="BJXA01000059">
    <property type="protein sequence ID" value="GEM41877.1"/>
    <property type="molecule type" value="Genomic_DNA"/>
</dbReference>
<evidence type="ECO:0000313" key="1">
    <source>
        <dbReference type="EMBL" id="GEM41877.1"/>
    </source>
</evidence>
<organism evidence="1 2">
    <name type="scientific">Nocardia ninae NBRC 108245</name>
    <dbReference type="NCBI Taxonomy" id="1210091"/>
    <lineage>
        <taxon>Bacteria</taxon>
        <taxon>Bacillati</taxon>
        <taxon>Actinomycetota</taxon>
        <taxon>Actinomycetes</taxon>
        <taxon>Mycobacteriales</taxon>
        <taxon>Nocardiaceae</taxon>
        <taxon>Nocardia</taxon>
    </lineage>
</organism>
<name>A0A511MP09_9NOCA</name>
<gene>
    <name evidence="1" type="ORF">NN4_63960</name>
</gene>